<keyword evidence="5" id="KW-1185">Reference proteome</keyword>
<dbReference type="EMBL" id="JBGBPQ010000015">
    <property type="protein sequence ID" value="KAL1510376.1"/>
    <property type="molecule type" value="Genomic_DNA"/>
</dbReference>
<dbReference type="InterPro" id="IPR018247">
    <property type="entry name" value="EF_Hand_1_Ca_BS"/>
</dbReference>
<evidence type="ECO:0000313" key="4">
    <source>
        <dbReference type="EMBL" id="KAL1510376.1"/>
    </source>
</evidence>
<dbReference type="PROSITE" id="PS50222">
    <property type="entry name" value="EF_HAND_2"/>
    <property type="match status" value="1"/>
</dbReference>
<accession>A0AB34IZJ7</accession>
<dbReference type="AlphaFoldDB" id="A0AB34IZJ7"/>
<dbReference type="SUPFAM" id="SSF47473">
    <property type="entry name" value="EF-hand"/>
    <property type="match status" value="1"/>
</dbReference>
<dbReference type="InterPro" id="IPR002048">
    <property type="entry name" value="EF_hand_dom"/>
</dbReference>
<keyword evidence="1" id="KW-0106">Calcium</keyword>
<feature type="domain" description="EF-hand" evidence="3">
    <location>
        <begin position="61"/>
        <end position="96"/>
    </location>
</feature>
<feature type="region of interest" description="Disordered" evidence="2">
    <location>
        <begin position="255"/>
        <end position="330"/>
    </location>
</feature>
<dbReference type="Gene3D" id="1.10.238.10">
    <property type="entry name" value="EF-hand"/>
    <property type="match status" value="1"/>
</dbReference>
<sequence>MAAPEADACRPARRVIQTRRQHRPVTNDLRRFMDMMWRSDIKRWLESVGRDATTFKGMSPRDEQEIKAWFNALDMDQSGSVEEDEIKALMDAMGVACSRSMLVELFGSIGKDVTAELTLPEFLRLMIVNAVRLTGASTSTGMPGEGSGLFDANTRLMMLAYRRQRLLEDIADPSKRRNFVSAQSFAEAYGAPEASATETYRGSPRNRFGVNGYGSRGRPSSSFAVSPRIEEDSSRLGKYCNPPVTALPALITPRPTITGKVNTSSSPRGMASGAHRKSTYPGEGRMPSPPKTAPSIGHASIPSWDRRPQPPSCGARVRSPEKRYCKHAAK</sequence>
<gene>
    <name evidence="4" type="ORF">AB1Y20_006687</name>
</gene>
<protein>
    <recommendedName>
        <fullName evidence="3">EF-hand domain-containing protein</fullName>
    </recommendedName>
</protein>
<dbReference type="PROSITE" id="PS00018">
    <property type="entry name" value="EF_HAND_1"/>
    <property type="match status" value="1"/>
</dbReference>
<organism evidence="4 5">
    <name type="scientific">Prymnesium parvum</name>
    <name type="common">Toxic golden alga</name>
    <dbReference type="NCBI Taxonomy" id="97485"/>
    <lineage>
        <taxon>Eukaryota</taxon>
        <taxon>Haptista</taxon>
        <taxon>Haptophyta</taxon>
        <taxon>Prymnesiophyceae</taxon>
        <taxon>Prymnesiales</taxon>
        <taxon>Prymnesiaceae</taxon>
        <taxon>Prymnesium</taxon>
    </lineage>
</organism>
<dbReference type="InterPro" id="IPR011992">
    <property type="entry name" value="EF-hand-dom_pair"/>
</dbReference>
<dbReference type="Proteomes" id="UP001515480">
    <property type="component" value="Unassembled WGS sequence"/>
</dbReference>
<name>A0AB34IZJ7_PRYPA</name>
<proteinExistence type="predicted"/>
<evidence type="ECO:0000256" key="1">
    <source>
        <dbReference type="ARBA" id="ARBA00022837"/>
    </source>
</evidence>
<reference evidence="4 5" key="1">
    <citation type="journal article" date="2024" name="Science">
        <title>Giant polyketide synthase enzymes in the biosynthesis of giant marine polyether toxins.</title>
        <authorList>
            <person name="Fallon T.R."/>
            <person name="Shende V.V."/>
            <person name="Wierzbicki I.H."/>
            <person name="Pendleton A.L."/>
            <person name="Watervoot N.F."/>
            <person name="Auber R.P."/>
            <person name="Gonzalez D.J."/>
            <person name="Wisecaver J.H."/>
            <person name="Moore B.S."/>
        </authorList>
    </citation>
    <scope>NUCLEOTIDE SEQUENCE [LARGE SCALE GENOMIC DNA]</scope>
    <source>
        <strain evidence="4 5">12B1</strain>
    </source>
</reference>
<evidence type="ECO:0000256" key="2">
    <source>
        <dbReference type="SAM" id="MobiDB-lite"/>
    </source>
</evidence>
<comment type="caution">
    <text evidence="4">The sequence shown here is derived from an EMBL/GenBank/DDBJ whole genome shotgun (WGS) entry which is preliminary data.</text>
</comment>
<dbReference type="GO" id="GO:0005509">
    <property type="term" value="F:calcium ion binding"/>
    <property type="evidence" value="ECO:0007669"/>
    <property type="project" value="InterPro"/>
</dbReference>
<evidence type="ECO:0000259" key="3">
    <source>
        <dbReference type="PROSITE" id="PS50222"/>
    </source>
</evidence>
<evidence type="ECO:0000313" key="5">
    <source>
        <dbReference type="Proteomes" id="UP001515480"/>
    </source>
</evidence>